<protein>
    <submittedName>
        <fullName evidence="2">Uncharacterized protein</fullName>
    </submittedName>
</protein>
<dbReference type="STRING" id="743971.MYF_03340"/>
<evidence type="ECO:0000256" key="1">
    <source>
        <dbReference type="SAM" id="MobiDB-lite"/>
    </source>
</evidence>
<dbReference type="OrthoDB" id="9781481at2"/>
<organism evidence="2 3">
    <name type="scientific">Mesomycoplasma flocculare ATCC 27399</name>
    <dbReference type="NCBI Taxonomy" id="743971"/>
    <lineage>
        <taxon>Bacteria</taxon>
        <taxon>Bacillati</taxon>
        <taxon>Mycoplasmatota</taxon>
        <taxon>Mycoplasmoidales</taxon>
        <taxon>Metamycoplasmataceae</taxon>
        <taxon>Mesomycoplasma</taxon>
    </lineage>
</organism>
<feature type="region of interest" description="Disordered" evidence="1">
    <location>
        <begin position="270"/>
        <end position="295"/>
    </location>
</feature>
<reference evidence="2 3" key="1">
    <citation type="journal article" date="2015" name="Genome Announc.">
        <title>Complete Genome Sequence of Mycoplasma flocculare Strain Ms42T (ATCC 27399T).</title>
        <authorList>
            <person name="Calcutt M.J."/>
            <person name="Foecking M.F."/>
            <person name="Heidari M.B."/>
            <person name="McIntosh M.A."/>
        </authorList>
    </citation>
    <scope>NUCLEOTIDE SEQUENCE [LARGE SCALE GENOMIC DNA]</scope>
    <source>
        <strain evidence="3">ATCC 27399</strain>
    </source>
</reference>
<proteinExistence type="predicted"/>
<evidence type="ECO:0000313" key="2">
    <source>
        <dbReference type="EMBL" id="AJC50142.1"/>
    </source>
</evidence>
<dbReference type="Proteomes" id="UP000031129">
    <property type="component" value="Chromosome"/>
</dbReference>
<dbReference type="RefSeq" id="WP_002557482.1">
    <property type="nucleotide sequence ID" value="NZ_CP007585.1"/>
</dbReference>
<evidence type="ECO:0000313" key="3">
    <source>
        <dbReference type="Proteomes" id="UP000031129"/>
    </source>
</evidence>
<dbReference type="HOGENOM" id="CLU_357820_0_0_14"/>
<dbReference type="EMBL" id="CP007585">
    <property type="protein sequence ID" value="AJC50142.1"/>
    <property type="molecule type" value="Genomic_DNA"/>
</dbReference>
<dbReference type="AlphaFoldDB" id="A0A0A8E976"/>
<keyword evidence="3" id="KW-1185">Reference proteome</keyword>
<accession>A0A0A8E976</accession>
<gene>
    <name evidence="2" type="ORF">MYF_03340</name>
</gene>
<sequence>MKNKITPCIWSLISNTHIRKAESVEILIRAILLNKEEINSNFKNKWLKIYKNKNWKPIGDLTEHLKLAAQLGVVKTDILTPGKQKINILAKLVNNGTIKISEYISIILFNLVSFINYEYRHILKMTLELLKKRNNSPVLVDEIFQNFNFGEPVCPEFDIKLLRYRLKQKDHIFYILISGVFFEVLSTRKKNKQYSTEFFRVKLYDHWYAQVDELIRRCNNQLESYSFEKASLLRLDYEKWSNYLTQNSQSNYDYIVEVNKQKEIRFQENPNFENAVKTPEQKNTNNKLEFNEESEKKEKTSKINFVSSFDNELLENCDCETYCLDQENEQGGVKKINSAKTINNLHHEQFQPNYAEIPIISEHTNLKNNKKQVINFLENCCVQNNIKNSLKSFAKFKSENNNEKFAESKNSPNNKNFFNEKFSLLPPYSHASREMKKEVSKYSISNPINSKEYYFNYFIHKVNKIFNFSLQNLLNEATFKKNFYNLLDFRKNNDQIVLKPKKTLIKNGKNLILISPSANLIYSEIKEKFLKPHVYEKNYEIVTFFDKYNPENFVGINDYSLDSAIKPNFIPSPFLTILHKAYWNPEKKYYLILENFNSERAKTTLQPFKPLFVRGENGESLLGISNFEMSNYIFSRSDEKIYIPGNLTIIGVVISDLDNNFIDLSSEFLQNWEINYLSGKPNSEILTTKICDTQLSWGQFSKTINTLIESEAGVKNKFLLSYIDSKTLEDPYLFANKILFFLWNYAFREKRDIIFNEHSYSGLVQKFTQTQNSERLKIFKIDF</sequence>
<name>A0A0A8E976_MESFC</name>
<dbReference type="KEGG" id="mfq:MYF_03340"/>